<evidence type="ECO:0000256" key="7">
    <source>
        <dbReference type="SAM" id="Phobius"/>
    </source>
</evidence>
<evidence type="ECO:0000313" key="9">
    <source>
        <dbReference type="Proteomes" id="UP001061958"/>
    </source>
</evidence>
<keyword evidence="5 7" id="KW-0472">Membrane</keyword>
<proteinExistence type="inferred from homology"/>
<dbReference type="OrthoDB" id="531865at2759"/>
<evidence type="ECO:0000256" key="6">
    <source>
        <dbReference type="SAM" id="MobiDB-lite"/>
    </source>
</evidence>
<keyword evidence="4 7" id="KW-1133">Transmembrane helix</keyword>
<dbReference type="EMBL" id="BQMJ01000028">
    <property type="protein sequence ID" value="GJQ11846.1"/>
    <property type="molecule type" value="Genomic_DNA"/>
</dbReference>
<dbReference type="GO" id="GO:0055085">
    <property type="term" value="P:transmembrane transport"/>
    <property type="evidence" value="ECO:0007669"/>
    <property type="project" value="TreeGrafter"/>
</dbReference>
<evidence type="ECO:0000256" key="4">
    <source>
        <dbReference type="ARBA" id="ARBA00022989"/>
    </source>
</evidence>
<feature type="transmembrane region" description="Helical" evidence="7">
    <location>
        <begin position="88"/>
        <end position="117"/>
    </location>
</feature>
<dbReference type="GO" id="GO:0016020">
    <property type="term" value="C:membrane"/>
    <property type="evidence" value="ECO:0007669"/>
    <property type="project" value="UniProtKB-SubCell"/>
</dbReference>
<feature type="region of interest" description="Disordered" evidence="6">
    <location>
        <begin position="209"/>
        <end position="229"/>
    </location>
</feature>
<keyword evidence="9" id="KW-1185">Reference proteome</keyword>
<protein>
    <submittedName>
        <fullName evidence="8">Uncharacterized protein</fullName>
    </submittedName>
</protein>
<dbReference type="AlphaFoldDB" id="A0A9C7UQM8"/>
<dbReference type="Pfam" id="PF01594">
    <property type="entry name" value="AI-2E_transport"/>
    <property type="match status" value="1"/>
</dbReference>
<name>A0A9C7UQM8_9RHOD</name>
<dbReference type="Proteomes" id="UP001061958">
    <property type="component" value="Unassembled WGS sequence"/>
</dbReference>
<reference evidence="8" key="2">
    <citation type="submission" date="2022-01" db="EMBL/GenBank/DDBJ databases">
        <authorList>
            <person name="Hirooka S."/>
            <person name="Miyagishima S.Y."/>
        </authorList>
    </citation>
    <scope>NUCLEOTIDE SEQUENCE</scope>
    <source>
        <strain evidence="8">NBRC 102759</strain>
    </source>
</reference>
<evidence type="ECO:0000256" key="5">
    <source>
        <dbReference type="ARBA" id="ARBA00023136"/>
    </source>
</evidence>
<comment type="similarity">
    <text evidence="2">Belongs to the autoinducer-2 exporter (AI-2E) (TC 2.A.86) family.</text>
</comment>
<evidence type="ECO:0000256" key="3">
    <source>
        <dbReference type="ARBA" id="ARBA00022692"/>
    </source>
</evidence>
<feature type="transmembrane region" description="Helical" evidence="7">
    <location>
        <begin position="417"/>
        <end position="436"/>
    </location>
</feature>
<feature type="transmembrane region" description="Helical" evidence="7">
    <location>
        <begin position="355"/>
        <end position="374"/>
    </location>
</feature>
<dbReference type="InterPro" id="IPR002549">
    <property type="entry name" value="AI-2E-like"/>
</dbReference>
<comment type="subcellular location">
    <subcellularLocation>
        <location evidence="1">Membrane</location>
        <topology evidence="1">Multi-pass membrane protein</topology>
    </subcellularLocation>
</comment>
<comment type="caution">
    <text evidence="8">The sequence shown here is derived from an EMBL/GenBank/DDBJ whole genome shotgun (WGS) entry which is preliminary data.</text>
</comment>
<reference evidence="8" key="1">
    <citation type="journal article" date="2022" name="Proc. Natl. Acad. Sci. U.S.A.">
        <title>Life cycle and functional genomics of the unicellular red alga Galdieria for elucidating algal and plant evolution and industrial use.</title>
        <authorList>
            <person name="Hirooka S."/>
            <person name="Itabashi T."/>
            <person name="Ichinose T.M."/>
            <person name="Onuma R."/>
            <person name="Fujiwara T."/>
            <person name="Yamashita S."/>
            <person name="Jong L.W."/>
            <person name="Tomita R."/>
            <person name="Iwane A.H."/>
            <person name="Miyagishima S.Y."/>
        </authorList>
    </citation>
    <scope>NUCLEOTIDE SEQUENCE</scope>
    <source>
        <strain evidence="8">NBRC 102759</strain>
    </source>
</reference>
<evidence type="ECO:0000256" key="2">
    <source>
        <dbReference type="ARBA" id="ARBA00009773"/>
    </source>
</evidence>
<feature type="transmembrane region" description="Helical" evidence="7">
    <location>
        <begin position="448"/>
        <end position="478"/>
    </location>
</feature>
<dbReference type="PANTHER" id="PTHR21716:SF62">
    <property type="entry name" value="TRANSPORT PROTEIN YDBI-RELATED"/>
    <property type="match status" value="1"/>
</dbReference>
<sequence>MSLCYCSCATSCHGQRPYRLRKKLLKQCKRAAYQVATINLVRAMDEITIKKQYSLQDSSHSEVEEKQRVGAMDETALSFFINLRPKRLLIWLGMVASLWYLRPFFGVLFGTFVLSYLANSFVSWSQKTSKYRLPRRWAVLFFYAMIISVISSFSLLTVPRVIKEGQYFIRTIESANPYVFIADSIRKSVGDDLSSKLESLLIGPSQISSNELEKPSYSSEEEYPTELKRDSKTTAGYNKARVNLHEKTSVEKSSVSSSDAWTEERSRRLGILLQKSVKHHVAAAVSLTTKILRESTKILFKALVSLVFSFLIVWDLPKIARGVNSLKRSKIGPAFMEVAPHIGEFGVIFGKSFEAQLIIALSNTTLTSLGLMCLRIPGVGFLSFIVLIGSFIPVVGVFISTFPMIVVAISEYGIQKMASVVSMVIIVHLIEAYVLNPQIYSVHLKLHPLLVLIVLYISEHVAGVSGLILGVPVLVYLLRWLDCQEDEKSTIHIPVDQ</sequence>
<organism evidence="8 9">
    <name type="scientific">Galdieria partita</name>
    <dbReference type="NCBI Taxonomy" id="83374"/>
    <lineage>
        <taxon>Eukaryota</taxon>
        <taxon>Rhodophyta</taxon>
        <taxon>Bangiophyceae</taxon>
        <taxon>Galdieriales</taxon>
        <taxon>Galdieriaceae</taxon>
        <taxon>Galdieria</taxon>
    </lineage>
</organism>
<dbReference type="PANTHER" id="PTHR21716">
    <property type="entry name" value="TRANSMEMBRANE PROTEIN"/>
    <property type="match status" value="1"/>
</dbReference>
<evidence type="ECO:0000256" key="1">
    <source>
        <dbReference type="ARBA" id="ARBA00004141"/>
    </source>
</evidence>
<gene>
    <name evidence="8" type="ORF">GpartN1_g3637.t1</name>
</gene>
<evidence type="ECO:0000313" key="8">
    <source>
        <dbReference type="EMBL" id="GJQ11846.1"/>
    </source>
</evidence>
<feature type="transmembrane region" description="Helical" evidence="7">
    <location>
        <begin position="298"/>
        <end position="316"/>
    </location>
</feature>
<feature type="transmembrane region" description="Helical" evidence="7">
    <location>
        <begin position="381"/>
        <end position="405"/>
    </location>
</feature>
<feature type="transmembrane region" description="Helical" evidence="7">
    <location>
        <begin position="137"/>
        <end position="158"/>
    </location>
</feature>
<accession>A0A9C7UQM8</accession>
<keyword evidence="3 7" id="KW-0812">Transmembrane</keyword>